<reference evidence="4" key="2">
    <citation type="journal article" date="2019" name="Int. J. Syst. Evol. Microbiol.">
        <title>The Global Catalogue of Microorganisms (GCM) 10K type strain sequencing project: providing services to taxonomists for standard genome sequencing and annotation.</title>
        <authorList>
            <consortium name="The Broad Institute Genomics Platform"/>
            <consortium name="The Broad Institute Genome Sequencing Center for Infectious Disease"/>
            <person name="Wu L."/>
            <person name="Ma J."/>
        </authorList>
    </citation>
    <scope>NUCLEOTIDE SEQUENCE [LARGE SCALE GENOMIC DNA]</scope>
    <source>
        <strain evidence="4">NBRC 107715</strain>
    </source>
</reference>
<evidence type="ECO:0000313" key="3">
    <source>
        <dbReference type="Proteomes" id="UP000321960"/>
    </source>
</evidence>
<gene>
    <name evidence="2" type="ORF">GCM10007888_51080</name>
    <name evidence="1" type="ORF">MOX02_09120</name>
</gene>
<reference evidence="2" key="1">
    <citation type="journal article" date="2014" name="Int. J. Syst. Evol. Microbiol.">
        <title>Complete genome of a new Firmicutes species belonging to the dominant human colonic microbiota ('Ruminococcus bicirculans') reveals two chromosomes and a selective capacity to utilize plant glucans.</title>
        <authorList>
            <consortium name="NISC Comparative Sequencing Program"/>
            <person name="Wegmann U."/>
            <person name="Louis P."/>
            <person name="Goesmann A."/>
            <person name="Henrissat B."/>
            <person name="Duncan S.H."/>
            <person name="Flint H.J."/>
        </authorList>
    </citation>
    <scope>NUCLEOTIDE SEQUENCE</scope>
    <source>
        <strain evidence="2">NBRC 107715</strain>
    </source>
</reference>
<proteinExistence type="predicted"/>
<protein>
    <submittedName>
        <fullName evidence="1">Toxin RelE</fullName>
    </submittedName>
</protein>
<comment type="caution">
    <text evidence="1">The sequence shown here is derived from an EMBL/GenBank/DDBJ whole genome shotgun (WGS) entry which is preliminary data.</text>
</comment>
<organism evidence="1 3">
    <name type="scientific">Methylobacterium oxalidis</name>
    <dbReference type="NCBI Taxonomy" id="944322"/>
    <lineage>
        <taxon>Bacteria</taxon>
        <taxon>Pseudomonadati</taxon>
        <taxon>Pseudomonadota</taxon>
        <taxon>Alphaproteobacteria</taxon>
        <taxon>Hyphomicrobiales</taxon>
        <taxon>Methylobacteriaceae</taxon>
        <taxon>Methylobacterium</taxon>
    </lineage>
</organism>
<dbReference type="AlphaFoldDB" id="A0A512IYT7"/>
<name>A0A512IYT7_9HYPH</name>
<dbReference type="RefSeq" id="WP_210250368.1">
    <property type="nucleotide sequence ID" value="NZ_BSPK01000107.1"/>
</dbReference>
<dbReference type="InterPro" id="IPR009241">
    <property type="entry name" value="HigB-like"/>
</dbReference>
<dbReference type="EMBL" id="BSPK01000107">
    <property type="protein sequence ID" value="GLS66725.1"/>
    <property type="molecule type" value="Genomic_DNA"/>
</dbReference>
<reference evidence="1 3" key="3">
    <citation type="submission" date="2019-07" db="EMBL/GenBank/DDBJ databases">
        <title>Whole genome shotgun sequence of Methylobacterium oxalidis NBRC 107715.</title>
        <authorList>
            <person name="Hosoyama A."/>
            <person name="Uohara A."/>
            <person name="Ohji S."/>
            <person name="Ichikawa N."/>
        </authorList>
    </citation>
    <scope>NUCLEOTIDE SEQUENCE [LARGE SCALE GENOMIC DNA]</scope>
    <source>
        <strain evidence="1 3">NBRC 107715</strain>
    </source>
</reference>
<sequence>MWDVAFDDVFDAEFETLAKPMQDELLASARLLAEFGPQLGRPHVDTLNASSFANMKELRFYAADGVWRVAFAFDPERRAILLIAGDKAGTGEKRFYKTLIAKADARYRAHLDRLAGRMKGH</sequence>
<dbReference type="EMBL" id="BJZU01000012">
    <property type="protein sequence ID" value="GEP02874.1"/>
    <property type="molecule type" value="Genomic_DNA"/>
</dbReference>
<evidence type="ECO:0000313" key="4">
    <source>
        <dbReference type="Proteomes" id="UP001156856"/>
    </source>
</evidence>
<accession>A0A512IYT7</accession>
<evidence type="ECO:0000313" key="1">
    <source>
        <dbReference type="EMBL" id="GEP02874.1"/>
    </source>
</evidence>
<dbReference type="Proteomes" id="UP001156856">
    <property type="component" value="Unassembled WGS sequence"/>
</dbReference>
<reference evidence="2" key="4">
    <citation type="submission" date="2023-01" db="EMBL/GenBank/DDBJ databases">
        <title>Draft genome sequence of Methylobacterium oxalidis strain NBRC 107715.</title>
        <authorList>
            <person name="Sun Q."/>
            <person name="Mori K."/>
        </authorList>
    </citation>
    <scope>NUCLEOTIDE SEQUENCE</scope>
    <source>
        <strain evidence="2">NBRC 107715</strain>
    </source>
</reference>
<dbReference type="Pfam" id="PF05973">
    <property type="entry name" value="Gp49"/>
    <property type="match status" value="1"/>
</dbReference>
<keyword evidence="4" id="KW-1185">Reference proteome</keyword>
<dbReference type="Proteomes" id="UP000321960">
    <property type="component" value="Unassembled WGS sequence"/>
</dbReference>
<evidence type="ECO:0000313" key="2">
    <source>
        <dbReference type="EMBL" id="GLS66725.1"/>
    </source>
</evidence>